<protein>
    <submittedName>
        <fullName evidence="6">TetR/AcrR family transcriptional regulator</fullName>
    </submittedName>
</protein>
<evidence type="ECO:0000259" key="5">
    <source>
        <dbReference type="PROSITE" id="PS50977"/>
    </source>
</evidence>
<keyword evidence="3" id="KW-0804">Transcription</keyword>
<dbReference type="PRINTS" id="PR00455">
    <property type="entry name" value="HTHTETR"/>
</dbReference>
<feature type="domain" description="HTH tetR-type" evidence="5">
    <location>
        <begin position="12"/>
        <end position="72"/>
    </location>
</feature>
<dbReference type="PROSITE" id="PS50977">
    <property type="entry name" value="HTH_TETR_2"/>
    <property type="match status" value="1"/>
</dbReference>
<keyword evidence="1" id="KW-0805">Transcription regulation</keyword>
<comment type="caution">
    <text evidence="6">The sequence shown here is derived from an EMBL/GenBank/DDBJ whole genome shotgun (WGS) entry which is preliminary data.</text>
</comment>
<dbReference type="PANTHER" id="PTHR47506">
    <property type="entry name" value="TRANSCRIPTIONAL REGULATORY PROTEIN"/>
    <property type="match status" value="1"/>
</dbReference>
<dbReference type="InterPro" id="IPR009057">
    <property type="entry name" value="Homeodomain-like_sf"/>
</dbReference>
<dbReference type="PANTHER" id="PTHR47506:SF1">
    <property type="entry name" value="HTH-TYPE TRANSCRIPTIONAL REGULATOR YJDC"/>
    <property type="match status" value="1"/>
</dbReference>
<dbReference type="EMBL" id="JACRTF010000001">
    <property type="protein sequence ID" value="MBC8593150.1"/>
    <property type="molecule type" value="Genomic_DNA"/>
</dbReference>
<name>A0A926F353_9BACT</name>
<feature type="DNA-binding region" description="H-T-H motif" evidence="4">
    <location>
        <begin position="35"/>
        <end position="54"/>
    </location>
</feature>
<organism evidence="6 7">
    <name type="scientific">Jilunia laotingensis</name>
    <dbReference type="NCBI Taxonomy" id="2763675"/>
    <lineage>
        <taxon>Bacteria</taxon>
        <taxon>Pseudomonadati</taxon>
        <taxon>Bacteroidota</taxon>
        <taxon>Bacteroidia</taxon>
        <taxon>Bacteroidales</taxon>
        <taxon>Bacteroidaceae</taxon>
        <taxon>Jilunia</taxon>
    </lineage>
</organism>
<evidence type="ECO:0000313" key="6">
    <source>
        <dbReference type="EMBL" id="MBC8593150.1"/>
    </source>
</evidence>
<sequence length="226" mass="26377">MSDSAKETSNRAELRDRIIVKATEAFTLNGIKSITMDDIATSLGISKRTLYEVFEDKETLLKEVVLRNEREQNEFLTTLISESSNVLEVILICFQKSIEVFHNTNKRFFEDLKKYPKVYNMMKNNREKDSESTIAFFKTGVEQGIFRDDVNFAIINLLLHEQFDLLLNTDICNEYPFIEVYESIMFTFIRGIATEKGAQVLEKFIQEYRKNRIERTEHHSSGVTNN</sequence>
<accession>A0A926F353</accession>
<evidence type="ECO:0000256" key="1">
    <source>
        <dbReference type="ARBA" id="ARBA00023015"/>
    </source>
</evidence>
<dbReference type="GO" id="GO:0003677">
    <property type="term" value="F:DNA binding"/>
    <property type="evidence" value="ECO:0007669"/>
    <property type="project" value="UniProtKB-UniRule"/>
</dbReference>
<dbReference type="Gene3D" id="1.10.357.10">
    <property type="entry name" value="Tetracycline Repressor, domain 2"/>
    <property type="match status" value="1"/>
</dbReference>
<proteinExistence type="predicted"/>
<evidence type="ECO:0000256" key="2">
    <source>
        <dbReference type="ARBA" id="ARBA00023125"/>
    </source>
</evidence>
<gene>
    <name evidence="6" type="ORF">H8744_07755</name>
</gene>
<keyword evidence="2 4" id="KW-0238">DNA-binding</keyword>
<reference evidence="6" key="1">
    <citation type="submission" date="2020-08" db="EMBL/GenBank/DDBJ databases">
        <title>Genome public.</title>
        <authorList>
            <person name="Liu C."/>
            <person name="Sun Q."/>
        </authorList>
    </citation>
    <scope>NUCLEOTIDE SEQUENCE</scope>
    <source>
        <strain evidence="6">N12</strain>
    </source>
</reference>
<evidence type="ECO:0000256" key="3">
    <source>
        <dbReference type="ARBA" id="ARBA00023163"/>
    </source>
</evidence>
<evidence type="ECO:0000256" key="4">
    <source>
        <dbReference type="PROSITE-ProRule" id="PRU00335"/>
    </source>
</evidence>
<evidence type="ECO:0000313" key="7">
    <source>
        <dbReference type="Proteomes" id="UP000651085"/>
    </source>
</evidence>
<dbReference type="SUPFAM" id="SSF46689">
    <property type="entry name" value="Homeodomain-like"/>
    <property type="match status" value="1"/>
</dbReference>
<dbReference type="InterPro" id="IPR001647">
    <property type="entry name" value="HTH_TetR"/>
</dbReference>
<dbReference type="AlphaFoldDB" id="A0A926F353"/>
<keyword evidence="7" id="KW-1185">Reference proteome</keyword>
<dbReference type="Pfam" id="PF00440">
    <property type="entry name" value="TetR_N"/>
    <property type="match status" value="1"/>
</dbReference>
<dbReference type="Proteomes" id="UP000651085">
    <property type="component" value="Unassembled WGS sequence"/>
</dbReference>